<evidence type="ECO:0000256" key="1">
    <source>
        <dbReference type="SAM" id="Phobius"/>
    </source>
</evidence>
<dbReference type="Proteomes" id="UP000184079">
    <property type="component" value="Unassembled WGS sequence"/>
</dbReference>
<reference evidence="3" key="1">
    <citation type="submission" date="2016-11" db="EMBL/GenBank/DDBJ databases">
        <authorList>
            <person name="Varghese N."/>
            <person name="Submissions S."/>
        </authorList>
    </citation>
    <scope>NUCLEOTIDE SEQUENCE [LARGE SCALE GENOMIC DNA]</scope>
    <source>
        <strain evidence="3">CGMCC 1.6496</strain>
    </source>
</reference>
<proteinExistence type="predicted"/>
<dbReference type="RefSeq" id="WP_073008695.1">
    <property type="nucleotide sequence ID" value="NZ_FQXD01000008.1"/>
</dbReference>
<dbReference type="OrthoDB" id="4336274at2"/>
<dbReference type="AlphaFoldDB" id="A0A1M5TN92"/>
<keyword evidence="1" id="KW-0472">Membrane</keyword>
<organism evidence="2 3">
    <name type="scientific">Virgibacillus chiguensis</name>
    <dbReference type="NCBI Taxonomy" id="411959"/>
    <lineage>
        <taxon>Bacteria</taxon>
        <taxon>Bacillati</taxon>
        <taxon>Bacillota</taxon>
        <taxon>Bacilli</taxon>
        <taxon>Bacillales</taxon>
        <taxon>Bacillaceae</taxon>
        <taxon>Virgibacillus</taxon>
    </lineage>
</organism>
<feature type="transmembrane region" description="Helical" evidence="1">
    <location>
        <begin position="234"/>
        <end position="254"/>
    </location>
</feature>
<dbReference type="PANTHER" id="PTHR37305:SF1">
    <property type="entry name" value="MEMBRANE PROTEIN"/>
    <property type="match status" value="1"/>
</dbReference>
<feature type="transmembrane region" description="Helical" evidence="1">
    <location>
        <begin position="72"/>
        <end position="94"/>
    </location>
</feature>
<keyword evidence="1" id="KW-1133">Transmembrane helix</keyword>
<dbReference type="Pfam" id="PF12730">
    <property type="entry name" value="ABC2_membrane_4"/>
    <property type="match status" value="1"/>
</dbReference>
<feature type="transmembrane region" description="Helical" evidence="1">
    <location>
        <begin position="20"/>
        <end position="42"/>
    </location>
</feature>
<keyword evidence="1" id="KW-0812">Transmembrane</keyword>
<name>A0A1M5TN92_9BACI</name>
<feature type="transmembrane region" description="Helical" evidence="1">
    <location>
        <begin position="159"/>
        <end position="180"/>
    </location>
</feature>
<feature type="transmembrane region" description="Helical" evidence="1">
    <location>
        <begin position="115"/>
        <end position="139"/>
    </location>
</feature>
<evidence type="ECO:0000313" key="3">
    <source>
        <dbReference type="Proteomes" id="UP000184079"/>
    </source>
</evidence>
<evidence type="ECO:0000313" key="2">
    <source>
        <dbReference type="EMBL" id="SHH52252.1"/>
    </source>
</evidence>
<keyword evidence="3" id="KW-1185">Reference proteome</keyword>
<protein>
    <submittedName>
        <fullName evidence="2">ABC-2 type transport system permease protein</fullName>
    </submittedName>
</protein>
<sequence length="260" mass="28278">MNKLFASISVEFKKLFHSKIPLITLLTFMLIPFIGGFFMFVLKHPDFAEALGFISTKAQIIGSADWPSYLSLLAQAISIGGLIIFGFIISWIFGREYSDRTIKDLLALPLSRSTIVLAKFLTSFIWCLMLSLFVLLVGLLVGMMLDLPQGSKGIVAEGIIVFAVCATLTVLLSTPVALVASIGRGYLSPLGFMIFTLILAQIVAVAGYGAYFPWSIPALASGAAGNKAYIVEEVSLIILLFTSAFGLLSTMLWWRLADQC</sequence>
<gene>
    <name evidence="2" type="ORF">SAMN05421807_10878</name>
</gene>
<dbReference type="PANTHER" id="PTHR37305">
    <property type="entry name" value="INTEGRAL MEMBRANE PROTEIN-RELATED"/>
    <property type="match status" value="1"/>
</dbReference>
<feature type="transmembrane region" description="Helical" evidence="1">
    <location>
        <begin position="192"/>
        <end position="214"/>
    </location>
</feature>
<accession>A0A1M5TN92</accession>
<dbReference type="EMBL" id="FQXD01000008">
    <property type="protein sequence ID" value="SHH52252.1"/>
    <property type="molecule type" value="Genomic_DNA"/>
</dbReference>